<accession>A0A1S6XXR8</accession>
<dbReference type="InterPro" id="IPR036937">
    <property type="entry name" value="Adhesion_dom_fimbrial_sf"/>
</dbReference>
<dbReference type="EMBL" id="KX786187">
    <property type="protein sequence ID" value="AQX35139.1"/>
    <property type="molecule type" value="Genomic_DNA"/>
</dbReference>
<dbReference type="Pfam" id="PF00419">
    <property type="entry name" value="Fimbrial"/>
    <property type="match status" value="1"/>
</dbReference>
<evidence type="ECO:0000256" key="5">
    <source>
        <dbReference type="SAM" id="SignalP"/>
    </source>
</evidence>
<dbReference type="InterPro" id="IPR000259">
    <property type="entry name" value="Adhesion_dom_fimbrial"/>
</dbReference>
<name>A0A1S6XXR8_ENTCL</name>
<dbReference type="GO" id="GO:0043709">
    <property type="term" value="P:cell adhesion involved in single-species biofilm formation"/>
    <property type="evidence" value="ECO:0007669"/>
    <property type="project" value="TreeGrafter"/>
</dbReference>
<dbReference type="GO" id="GO:0009289">
    <property type="term" value="C:pilus"/>
    <property type="evidence" value="ECO:0007669"/>
    <property type="project" value="UniProtKB-SubCell"/>
</dbReference>
<dbReference type="PANTHER" id="PTHR33420">
    <property type="entry name" value="FIMBRIAL SUBUNIT ELFA-RELATED"/>
    <property type="match status" value="1"/>
</dbReference>
<evidence type="ECO:0000256" key="2">
    <source>
        <dbReference type="ARBA" id="ARBA00006671"/>
    </source>
</evidence>
<protein>
    <submittedName>
        <fullName evidence="7">SfmH</fullName>
    </submittedName>
</protein>
<dbReference type="SUPFAM" id="SSF49401">
    <property type="entry name" value="Bacterial adhesins"/>
    <property type="match status" value="1"/>
</dbReference>
<feature type="chain" id="PRO_5012639318" evidence="5">
    <location>
        <begin position="28"/>
        <end position="349"/>
    </location>
</feature>
<gene>
    <name evidence="7" type="primary">sfmH</name>
    <name evidence="7" type="ORF">PIMI6_00185</name>
</gene>
<comment type="subcellular location">
    <subcellularLocation>
        <location evidence="1">Fimbrium</location>
    </subcellularLocation>
</comment>
<dbReference type="AlphaFoldDB" id="A0A1S6XXR8"/>
<proteinExistence type="inferred from homology"/>
<dbReference type="InterPro" id="IPR050263">
    <property type="entry name" value="Bact_Fimbrial_Adh_Pro"/>
</dbReference>
<geneLocation type="plasmid" evidence="7">
    <name>pIMI-6</name>
</geneLocation>
<keyword evidence="4" id="KW-0281">Fimbrium</keyword>
<dbReference type="PANTHER" id="PTHR33420:SF31">
    <property type="entry name" value="TYPE 1 FIMBRIN D-MANNOSE SPECIFIC ADHESIN"/>
    <property type="match status" value="1"/>
</dbReference>
<keyword evidence="3 5" id="KW-0732">Signal</keyword>
<organism evidence="7">
    <name type="scientific">Enterobacter cloacae</name>
    <dbReference type="NCBI Taxonomy" id="550"/>
    <lineage>
        <taxon>Bacteria</taxon>
        <taxon>Pseudomonadati</taxon>
        <taxon>Pseudomonadota</taxon>
        <taxon>Gammaproteobacteria</taxon>
        <taxon>Enterobacterales</taxon>
        <taxon>Enterobacteriaceae</taxon>
        <taxon>Enterobacter</taxon>
        <taxon>Enterobacter cloacae complex</taxon>
    </lineage>
</organism>
<dbReference type="InterPro" id="IPR008966">
    <property type="entry name" value="Adhesion_dom_sf"/>
</dbReference>
<sequence>MQLILRAAKHFILASILLFLHFPNVHAGTGWCHPVNGTIPYIFNFTKNINDPNQNQTGYLFNNIYTWGSTVPSPVTCDCKAGEGDGATYFKTETSLPIARQDGSTVWYTVNEYLQASAKAYIGGLTNSYVPVPWDNATNGASGDSYIQCDGKVSAYANTGASGKISLYIVKPFVGESNFSVKLFDVYRSNNKGSFGGPPVSTVYITGMIIVPQNCIIDTGSIVSVDFGNIPTSAFQTAGVKAINVLPVKKDVNIQCTNIAAQANLTLRLESEKVSGNSLVSDNPDVGFNIEDSTGKPLTPNDINRFIPFTLDMTGKSTITLIIYPVSITGNKPTSGPVTSLGYLRVDFA</sequence>
<evidence type="ECO:0000256" key="4">
    <source>
        <dbReference type="ARBA" id="ARBA00023263"/>
    </source>
</evidence>
<keyword evidence="7" id="KW-0614">Plasmid</keyword>
<comment type="similarity">
    <text evidence="2">Belongs to the fimbrial protein family.</text>
</comment>
<dbReference type="Gene3D" id="2.60.40.1090">
    <property type="entry name" value="Fimbrial-type adhesion domain"/>
    <property type="match status" value="1"/>
</dbReference>
<feature type="signal peptide" evidence="5">
    <location>
        <begin position="1"/>
        <end position="27"/>
    </location>
</feature>
<feature type="domain" description="Fimbrial-type adhesion" evidence="6">
    <location>
        <begin position="205"/>
        <end position="348"/>
    </location>
</feature>
<reference evidence="7" key="1">
    <citation type="journal article" date="2017" name="Antimicrob. Agents Chemother.">
        <title>Enterobacter cloacae Complex Isolates Harboring blaNMC-A or blaIMI-Type Class A Carbapenemase Genes on Novel Chromosomal Integrative Elements and Plasmids.</title>
        <authorList>
            <person name="Boyd D.A."/>
            <person name="Mataseje L.F."/>
            <person name="Davidson R."/>
            <person name="Delport J.A."/>
            <person name="Fuller J."/>
            <person name="Hoang L."/>
            <person name="Lefebvre B."/>
            <person name="Levett P.N."/>
            <person name="Roscoe D.L."/>
            <person name="Willey B.M."/>
            <person name="Mulvey M.R."/>
        </authorList>
    </citation>
    <scope>NUCLEOTIDE SEQUENCE</scope>
    <source>
        <strain evidence="7">N14-0444</strain>
        <plasmid evidence="7">pIMI-6</plasmid>
    </source>
</reference>
<evidence type="ECO:0000256" key="3">
    <source>
        <dbReference type="ARBA" id="ARBA00022729"/>
    </source>
</evidence>
<evidence type="ECO:0000259" key="6">
    <source>
        <dbReference type="Pfam" id="PF00419"/>
    </source>
</evidence>
<evidence type="ECO:0000313" key="7">
    <source>
        <dbReference type="EMBL" id="AQX35139.1"/>
    </source>
</evidence>
<evidence type="ECO:0000256" key="1">
    <source>
        <dbReference type="ARBA" id="ARBA00004561"/>
    </source>
</evidence>